<accession>A0A0B7FJ64</accession>
<feature type="compositionally biased region" description="Pro residues" evidence="1">
    <location>
        <begin position="227"/>
        <end position="242"/>
    </location>
</feature>
<evidence type="ECO:0000256" key="2">
    <source>
        <dbReference type="SAM" id="Phobius"/>
    </source>
</evidence>
<reference evidence="3 4" key="1">
    <citation type="submission" date="2014-11" db="EMBL/GenBank/DDBJ databases">
        <authorList>
            <person name="Wibberg Daniel"/>
        </authorList>
    </citation>
    <scope>NUCLEOTIDE SEQUENCE [LARGE SCALE GENOMIC DNA]</scope>
    <source>
        <strain evidence="3">Rhizoctonia solani AG1-IB 7/3/14</strain>
    </source>
</reference>
<dbReference type="EMBL" id="LN679304">
    <property type="protein sequence ID" value="CEL56187.1"/>
    <property type="molecule type" value="Genomic_DNA"/>
</dbReference>
<keyword evidence="2" id="KW-0472">Membrane</keyword>
<feature type="region of interest" description="Disordered" evidence="1">
    <location>
        <begin position="219"/>
        <end position="249"/>
    </location>
</feature>
<dbReference type="OrthoDB" id="3166422at2759"/>
<dbReference type="AlphaFoldDB" id="A0A0B7FJ64"/>
<feature type="transmembrane region" description="Helical" evidence="2">
    <location>
        <begin position="79"/>
        <end position="101"/>
    </location>
</feature>
<keyword evidence="4" id="KW-1185">Reference proteome</keyword>
<evidence type="ECO:0000313" key="3">
    <source>
        <dbReference type="EMBL" id="CEL56187.1"/>
    </source>
</evidence>
<gene>
    <name evidence="3" type="ORF">RSOLAG1IB_11876</name>
</gene>
<proteinExistence type="predicted"/>
<keyword evidence="2" id="KW-0812">Transmembrane</keyword>
<feature type="transmembrane region" description="Helical" evidence="2">
    <location>
        <begin position="36"/>
        <end position="59"/>
    </location>
</feature>
<organism evidence="3 4">
    <name type="scientific">Thanatephorus cucumeris (strain AG1-IB / isolate 7/3/14)</name>
    <name type="common">Lettuce bottom rot fungus</name>
    <name type="synonym">Rhizoctonia solani</name>
    <dbReference type="NCBI Taxonomy" id="1108050"/>
    <lineage>
        <taxon>Eukaryota</taxon>
        <taxon>Fungi</taxon>
        <taxon>Dikarya</taxon>
        <taxon>Basidiomycota</taxon>
        <taxon>Agaricomycotina</taxon>
        <taxon>Agaricomycetes</taxon>
        <taxon>Cantharellales</taxon>
        <taxon>Ceratobasidiaceae</taxon>
        <taxon>Rhizoctonia</taxon>
        <taxon>Rhizoctonia solani AG-1</taxon>
    </lineage>
</organism>
<name>A0A0B7FJ64_THACB</name>
<evidence type="ECO:0000256" key="1">
    <source>
        <dbReference type="SAM" id="MobiDB-lite"/>
    </source>
</evidence>
<dbReference type="Proteomes" id="UP000059188">
    <property type="component" value="Unassembled WGS sequence"/>
</dbReference>
<keyword evidence="2" id="KW-1133">Transmembrane helix</keyword>
<evidence type="ECO:0000313" key="4">
    <source>
        <dbReference type="Proteomes" id="UP000059188"/>
    </source>
</evidence>
<protein>
    <submittedName>
        <fullName evidence="3">Uncharacterized protein</fullName>
    </submittedName>
</protein>
<sequence>MLLVSNHQDRVESYGITGLTYFTRAKSRGTGTVRPLAVILSLPVSFMLWGMVWFIFAVASCAYKFPRGGETDPFPVTAVRATSLVFLCVLAAIGVTLLWFYSGIWRTPFPVEQRTESQSTTAHMVAAQGGNPPMMYSGDHYWLTPGLVPLPQAIPLETGPVASVGAAKPSQVPEMNAQVLLPHALPTGPVAGAHIPHFGQVSYALPTNHADTNALLQPPISTSTALSPPPSYPPPPLLPPAPSTKSPGSKLILNLSDQQAWFSAIHDQPTYDQLLIGIRREAEKHGGVQDISVPQYGSVAQVQIMFDSQAAAASAFMTFQESGLLGHQVS</sequence>